<keyword evidence="5" id="KW-1185">Reference proteome</keyword>
<gene>
    <name evidence="4" type="primary">ARL8BA</name>
    <name evidence="4" type="ORF">P7K49_015803</name>
</gene>
<reference evidence="4 5" key="1">
    <citation type="submission" date="2023-05" db="EMBL/GenBank/DDBJ databases">
        <title>B98-5 Cell Line De Novo Hybrid Assembly: An Optical Mapping Approach.</title>
        <authorList>
            <person name="Kananen K."/>
            <person name="Auerbach J.A."/>
            <person name="Kautto E."/>
            <person name="Blachly J.S."/>
        </authorList>
    </citation>
    <scope>NUCLEOTIDE SEQUENCE [LARGE SCALE GENOMIC DNA]</scope>
    <source>
        <strain evidence="4">B95-8</strain>
        <tissue evidence="4">Cell line</tissue>
    </source>
</reference>
<sequence length="100" mass="11402">MELRLVGLRYSGRTTFVNVIVSGQFREALIPTVGFNMRKVTKDAADREKTEASQNELHNLLDKLQLQEIPVLVLGDKRDLPNALDEKQLMKKLLNSHTEN</sequence>
<evidence type="ECO:0000256" key="1">
    <source>
        <dbReference type="ARBA" id="ARBA00004371"/>
    </source>
</evidence>
<evidence type="ECO:0000256" key="3">
    <source>
        <dbReference type="ARBA" id="ARBA00023134"/>
    </source>
</evidence>
<evidence type="ECO:0000256" key="2">
    <source>
        <dbReference type="ARBA" id="ARBA00022741"/>
    </source>
</evidence>
<dbReference type="PANTHER" id="PTHR45732">
    <property type="entry name" value="ADP-RIBOSYLATION FACTOR-LIKE PROTEIN 8"/>
    <property type="match status" value="1"/>
</dbReference>
<dbReference type="SUPFAM" id="SSF52540">
    <property type="entry name" value="P-loop containing nucleoside triphosphate hydrolases"/>
    <property type="match status" value="1"/>
</dbReference>
<keyword evidence="3" id="KW-0342">GTP-binding</keyword>
<keyword evidence="2" id="KW-0547">Nucleotide-binding</keyword>
<comment type="caution">
    <text evidence="4">The sequence shown here is derived from an EMBL/GenBank/DDBJ whole genome shotgun (WGS) entry which is preliminary data.</text>
</comment>
<evidence type="ECO:0000313" key="4">
    <source>
        <dbReference type="EMBL" id="KAK2106289.1"/>
    </source>
</evidence>
<name>A0ABQ9VA90_SAGOE</name>
<accession>A0ABQ9VA90</accession>
<evidence type="ECO:0000313" key="5">
    <source>
        <dbReference type="Proteomes" id="UP001266305"/>
    </source>
</evidence>
<dbReference type="InterPro" id="IPR006689">
    <property type="entry name" value="Small_GTPase_ARF/SAR"/>
</dbReference>
<protein>
    <submittedName>
        <fullName evidence="4">ADP-ribosylation factor-like protein 8B-A</fullName>
    </submittedName>
</protein>
<dbReference type="Pfam" id="PF00025">
    <property type="entry name" value="Arf"/>
    <property type="match status" value="1"/>
</dbReference>
<organism evidence="4 5">
    <name type="scientific">Saguinus oedipus</name>
    <name type="common">Cotton-top tamarin</name>
    <name type="synonym">Oedipomidas oedipus</name>
    <dbReference type="NCBI Taxonomy" id="9490"/>
    <lineage>
        <taxon>Eukaryota</taxon>
        <taxon>Metazoa</taxon>
        <taxon>Chordata</taxon>
        <taxon>Craniata</taxon>
        <taxon>Vertebrata</taxon>
        <taxon>Euteleostomi</taxon>
        <taxon>Mammalia</taxon>
        <taxon>Eutheria</taxon>
        <taxon>Euarchontoglires</taxon>
        <taxon>Primates</taxon>
        <taxon>Haplorrhini</taxon>
        <taxon>Platyrrhini</taxon>
        <taxon>Cebidae</taxon>
        <taxon>Callitrichinae</taxon>
        <taxon>Saguinus</taxon>
    </lineage>
</organism>
<dbReference type="Gene3D" id="3.40.50.300">
    <property type="entry name" value="P-loop containing nucleotide triphosphate hydrolases"/>
    <property type="match status" value="2"/>
</dbReference>
<dbReference type="Proteomes" id="UP001266305">
    <property type="component" value="Unassembled WGS sequence"/>
</dbReference>
<comment type="subcellular location">
    <subcellularLocation>
        <location evidence="1">Lysosome</location>
    </subcellularLocation>
</comment>
<dbReference type="PANTHER" id="PTHR45732:SF13">
    <property type="entry name" value="ADP-RIBOSYLATION FACTOR-LIKE PROTEIN 8B"/>
    <property type="match status" value="1"/>
</dbReference>
<proteinExistence type="predicted"/>
<dbReference type="InterPro" id="IPR027417">
    <property type="entry name" value="P-loop_NTPase"/>
</dbReference>
<dbReference type="EMBL" id="JASSZA010000007">
    <property type="protein sequence ID" value="KAK2106289.1"/>
    <property type="molecule type" value="Genomic_DNA"/>
</dbReference>